<accession>A0A4Y2BJX2</accession>
<evidence type="ECO:0000313" key="2">
    <source>
        <dbReference type="Proteomes" id="UP000499080"/>
    </source>
</evidence>
<sequence>MRIVVSFIGCGTITQREHNASRRRGSGRRRIVTTADDRYLLQCTRRRRTQRDSWRRRSLLLQEGPYPTKLRRVDCMKDCSHDDLFVCLCPQRISERGCLFP</sequence>
<proteinExistence type="predicted"/>
<keyword evidence="2" id="KW-1185">Reference proteome</keyword>
<dbReference type="EMBL" id="BGPR01083601">
    <property type="protein sequence ID" value="GBL92047.1"/>
    <property type="molecule type" value="Genomic_DNA"/>
</dbReference>
<gene>
    <name evidence="1" type="ORF">AVEN_126037_1</name>
</gene>
<comment type="caution">
    <text evidence="1">The sequence shown here is derived from an EMBL/GenBank/DDBJ whole genome shotgun (WGS) entry which is preliminary data.</text>
</comment>
<reference evidence="1 2" key="1">
    <citation type="journal article" date="2019" name="Sci. Rep.">
        <title>Orb-weaving spider Araneus ventricosus genome elucidates the spidroin gene catalogue.</title>
        <authorList>
            <person name="Kono N."/>
            <person name="Nakamura H."/>
            <person name="Ohtoshi R."/>
            <person name="Moran D.A.P."/>
            <person name="Shinohara A."/>
            <person name="Yoshida Y."/>
            <person name="Fujiwara M."/>
            <person name="Mori M."/>
            <person name="Tomita M."/>
            <person name="Arakawa K."/>
        </authorList>
    </citation>
    <scope>NUCLEOTIDE SEQUENCE [LARGE SCALE GENOMIC DNA]</scope>
</reference>
<dbReference type="Proteomes" id="UP000499080">
    <property type="component" value="Unassembled WGS sequence"/>
</dbReference>
<dbReference type="AlphaFoldDB" id="A0A4Y2BJX2"/>
<protein>
    <submittedName>
        <fullName evidence="1">Uncharacterized protein</fullName>
    </submittedName>
</protein>
<evidence type="ECO:0000313" key="1">
    <source>
        <dbReference type="EMBL" id="GBL92047.1"/>
    </source>
</evidence>
<name>A0A4Y2BJX2_ARAVE</name>
<organism evidence="1 2">
    <name type="scientific">Araneus ventricosus</name>
    <name type="common">Orbweaver spider</name>
    <name type="synonym">Epeira ventricosa</name>
    <dbReference type="NCBI Taxonomy" id="182803"/>
    <lineage>
        <taxon>Eukaryota</taxon>
        <taxon>Metazoa</taxon>
        <taxon>Ecdysozoa</taxon>
        <taxon>Arthropoda</taxon>
        <taxon>Chelicerata</taxon>
        <taxon>Arachnida</taxon>
        <taxon>Araneae</taxon>
        <taxon>Araneomorphae</taxon>
        <taxon>Entelegynae</taxon>
        <taxon>Araneoidea</taxon>
        <taxon>Araneidae</taxon>
        <taxon>Araneus</taxon>
    </lineage>
</organism>